<accession>A0A084W0E0</accession>
<keyword evidence="4" id="KW-1185">Reference proteome</keyword>
<gene>
    <name evidence="2" type="ORF">ZHAS_00011412</name>
</gene>
<dbReference type="EMBL" id="KE525262">
    <property type="protein sequence ID" value="KFB43684.1"/>
    <property type="molecule type" value="Genomic_DNA"/>
</dbReference>
<organism evidence="2">
    <name type="scientific">Anopheles sinensis</name>
    <name type="common">Mosquito</name>
    <dbReference type="NCBI Taxonomy" id="74873"/>
    <lineage>
        <taxon>Eukaryota</taxon>
        <taxon>Metazoa</taxon>
        <taxon>Ecdysozoa</taxon>
        <taxon>Arthropoda</taxon>
        <taxon>Hexapoda</taxon>
        <taxon>Insecta</taxon>
        <taxon>Pterygota</taxon>
        <taxon>Neoptera</taxon>
        <taxon>Endopterygota</taxon>
        <taxon>Diptera</taxon>
        <taxon>Nematocera</taxon>
        <taxon>Culicoidea</taxon>
        <taxon>Culicidae</taxon>
        <taxon>Anophelinae</taxon>
        <taxon>Anopheles</taxon>
    </lineage>
</organism>
<keyword evidence="2" id="KW-0378">Hydrolase</keyword>
<protein>
    <submittedName>
        <fullName evidence="2 3">Glycoside hydrolase family 3 protein</fullName>
    </submittedName>
</protein>
<name>A0A084W0E0_ANOSI</name>
<evidence type="ECO:0000256" key="1">
    <source>
        <dbReference type="SAM" id="MobiDB-lite"/>
    </source>
</evidence>
<dbReference type="EMBL" id="ATLV01019118">
    <property type="status" value="NOT_ANNOTATED_CDS"/>
    <property type="molecule type" value="Genomic_DNA"/>
</dbReference>
<evidence type="ECO:0000313" key="3">
    <source>
        <dbReference type="EnsemblMetazoa" id="ASIC011412-PA"/>
    </source>
</evidence>
<dbReference type="EnsemblMetazoa" id="ASIC011412-RA">
    <property type="protein sequence ID" value="ASIC011412-PA"/>
    <property type="gene ID" value="ASIC011412"/>
</dbReference>
<dbReference type="Proteomes" id="UP000030765">
    <property type="component" value="Unassembled WGS sequence"/>
</dbReference>
<dbReference type="AlphaFoldDB" id="A0A084W0E0"/>
<evidence type="ECO:0000313" key="2">
    <source>
        <dbReference type="EMBL" id="KFB43684.1"/>
    </source>
</evidence>
<reference evidence="2 4" key="1">
    <citation type="journal article" date="2014" name="BMC Genomics">
        <title>Genome sequence of Anopheles sinensis provides insight into genetics basis of mosquito competence for malaria parasites.</title>
        <authorList>
            <person name="Zhou D."/>
            <person name="Zhang D."/>
            <person name="Ding G."/>
            <person name="Shi L."/>
            <person name="Hou Q."/>
            <person name="Ye Y."/>
            <person name="Xu Y."/>
            <person name="Zhou H."/>
            <person name="Xiong C."/>
            <person name="Li S."/>
            <person name="Yu J."/>
            <person name="Hong S."/>
            <person name="Yu X."/>
            <person name="Zou P."/>
            <person name="Chen C."/>
            <person name="Chang X."/>
            <person name="Wang W."/>
            <person name="Lv Y."/>
            <person name="Sun Y."/>
            <person name="Ma L."/>
            <person name="Shen B."/>
            <person name="Zhu C."/>
        </authorList>
    </citation>
    <scope>NUCLEOTIDE SEQUENCE [LARGE SCALE GENOMIC DNA]</scope>
</reference>
<reference evidence="3" key="2">
    <citation type="submission" date="2020-05" db="UniProtKB">
        <authorList>
            <consortium name="EnsemblMetazoa"/>
        </authorList>
    </citation>
    <scope>IDENTIFICATION</scope>
</reference>
<dbReference type="VEuPathDB" id="VectorBase:ASIC011412"/>
<evidence type="ECO:0000313" key="4">
    <source>
        <dbReference type="Proteomes" id="UP000030765"/>
    </source>
</evidence>
<proteinExistence type="predicted"/>
<feature type="region of interest" description="Disordered" evidence="1">
    <location>
        <begin position="26"/>
        <end position="48"/>
    </location>
</feature>
<sequence>MFNNPQPQMSSHLFYATADTILLKEKTNDGDDVPQKSLRSRQQNRNDVEQMEISVHRLFTQENVKC</sequence>
<dbReference type="GO" id="GO:0016787">
    <property type="term" value="F:hydrolase activity"/>
    <property type="evidence" value="ECO:0007669"/>
    <property type="project" value="UniProtKB-KW"/>
</dbReference>